<keyword evidence="2" id="KW-0812">Transmembrane</keyword>
<dbReference type="PANTHER" id="PTHR45947">
    <property type="entry name" value="SULFOQUINOVOSYL TRANSFERASE SQD2"/>
    <property type="match status" value="1"/>
</dbReference>
<dbReference type="Pfam" id="PF13579">
    <property type="entry name" value="Glyco_trans_4_4"/>
    <property type="match status" value="1"/>
</dbReference>
<dbReference type="eggNOG" id="arCOG01405">
    <property type="taxonomic scope" value="Archaea"/>
</dbReference>
<dbReference type="RefSeq" id="WP_014031161.1">
    <property type="nucleotide sequence ID" value="NC_015944.1"/>
</dbReference>
<name>G0I083_HALHT</name>
<feature type="domain" description="Glycosyltransferase subfamily 4-like N-terminal" evidence="3">
    <location>
        <begin position="21"/>
        <end position="208"/>
    </location>
</feature>
<dbReference type="GeneID" id="23802991"/>
<sequence length="438" mass="47910">MSERTRQIGIISQQYPPDKSGHASRIQNMATNLDSRGWDVEVVAPPPCFPHGSFDRDWYRSKEIRQQDVTVRRLWAWQPTEPNPGIVSRLAYYVTFALHAFLWLLITRRRYDVVMTTTPPISTGLAGFVTVLTNSLWVVDVRDLWIDASVSLGFIPEDGIIEHGSRYFQRQVLHTSDAIAVTTETLGDHLCEQYGAALSEKLLLVPNGVDMDRFASTKSGDSVVDSDDPAIVYVGNIGHAQALDECIRAMGRLNNDAELYLIGSGDAVPHLREVVTEGGVEDAVEFTGPIPHEAVPAALDDAAIGIAPLLDDSELDYAMPTKVYEYMGAGLPVVTTGQGELERFIEQSGGGIHTTPDPGGIATAFDSLLASEAKRRERGQSGQDYVSPTYDRSHIAVRFDDQIRQLMDGTSTAPAGESNRTDIALDHGTTTDAGPRNE</sequence>
<protein>
    <submittedName>
        <fullName evidence="4">Glycosyltransferase</fullName>
    </submittedName>
</protein>
<evidence type="ECO:0000256" key="1">
    <source>
        <dbReference type="SAM" id="MobiDB-lite"/>
    </source>
</evidence>
<dbReference type="SUPFAM" id="SSF53756">
    <property type="entry name" value="UDP-Glycosyltransferase/glycogen phosphorylase"/>
    <property type="match status" value="1"/>
</dbReference>
<dbReference type="KEGG" id="hhi:HAH_5171"/>
<dbReference type="OrthoDB" id="132546at2157"/>
<keyword evidence="4" id="KW-0808">Transferase</keyword>
<dbReference type="InterPro" id="IPR050194">
    <property type="entry name" value="Glycosyltransferase_grp1"/>
</dbReference>
<gene>
    <name evidence="4" type="primary">gtr-4</name>
    <name evidence="4" type="ordered locus">HAH_5171</name>
</gene>
<dbReference type="eggNOG" id="arCOG01406">
    <property type="taxonomic scope" value="Archaea"/>
</dbReference>
<dbReference type="AlphaFoldDB" id="G0I083"/>
<keyword evidence="4" id="KW-0614">Plasmid</keyword>
<feature type="transmembrane region" description="Helical" evidence="2">
    <location>
        <begin position="90"/>
        <end position="106"/>
    </location>
</feature>
<feature type="region of interest" description="Disordered" evidence="1">
    <location>
        <begin position="409"/>
        <end position="438"/>
    </location>
</feature>
<dbReference type="Pfam" id="PF13692">
    <property type="entry name" value="Glyco_trans_1_4"/>
    <property type="match status" value="1"/>
</dbReference>
<proteinExistence type="predicted"/>
<dbReference type="Gene3D" id="3.40.50.2000">
    <property type="entry name" value="Glycogen Phosphorylase B"/>
    <property type="match status" value="2"/>
</dbReference>
<evidence type="ECO:0000256" key="2">
    <source>
        <dbReference type="SAM" id="Phobius"/>
    </source>
</evidence>
<dbReference type="InterPro" id="IPR028098">
    <property type="entry name" value="Glyco_trans_4-like_N"/>
</dbReference>
<keyword evidence="2" id="KW-1133">Transmembrane helix</keyword>
<organism evidence="4 5">
    <name type="scientific">Haloarcula hispanica (strain ATCC 33960 / DSM 4426 / JCM 8911 / NBRC 102182 / NCIMB 2187 / VKM B-1755)</name>
    <dbReference type="NCBI Taxonomy" id="634497"/>
    <lineage>
        <taxon>Archaea</taxon>
        <taxon>Methanobacteriati</taxon>
        <taxon>Methanobacteriota</taxon>
        <taxon>Stenosarchaea group</taxon>
        <taxon>Halobacteria</taxon>
        <taxon>Halobacteriales</taxon>
        <taxon>Haloarculaceae</taxon>
        <taxon>Haloarcula</taxon>
    </lineage>
</organism>
<dbReference type="PANTHER" id="PTHR45947:SF3">
    <property type="entry name" value="SULFOQUINOVOSYL TRANSFERASE SQD2"/>
    <property type="match status" value="1"/>
</dbReference>
<dbReference type="HOGENOM" id="CLU_009583_11_2_2"/>
<reference evidence="4 5" key="1">
    <citation type="journal article" date="2011" name="J. Bacteriol.">
        <title>Complete genome sequence of Haloarcula hispanica, a model haloarchaeon for studying genetics, metabolism, and virus-host interaction.</title>
        <authorList>
            <person name="Liu H."/>
            <person name="Wu Z."/>
            <person name="Li M."/>
            <person name="Zhang F."/>
            <person name="Zheng H."/>
            <person name="Han J."/>
            <person name="Liu J."/>
            <person name="Zhou J."/>
            <person name="Wang S."/>
            <person name="Xiang H."/>
        </authorList>
    </citation>
    <scope>NUCLEOTIDE SEQUENCE [LARGE SCALE GENOMIC DNA]</scope>
    <source>
        <strain evidence="5">ATCC 33960 / DSM 4426 / JCM 8911 / NBRC 102182 / NCIMB 2187 / VKM B-1755</strain>
        <plasmid evidence="4 5">pHH400</plasmid>
    </source>
</reference>
<dbReference type="EMBL" id="CP002923">
    <property type="protein sequence ID" value="AEM59304.1"/>
    <property type="molecule type" value="Genomic_DNA"/>
</dbReference>
<accession>G0I083</accession>
<evidence type="ECO:0000313" key="5">
    <source>
        <dbReference type="Proteomes" id="UP000005629"/>
    </source>
</evidence>
<geneLocation type="plasmid" evidence="4 5">
    <name>pHH400</name>
</geneLocation>
<dbReference type="GO" id="GO:0016758">
    <property type="term" value="F:hexosyltransferase activity"/>
    <property type="evidence" value="ECO:0007669"/>
    <property type="project" value="TreeGrafter"/>
</dbReference>
<evidence type="ECO:0000259" key="3">
    <source>
        <dbReference type="Pfam" id="PF13579"/>
    </source>
</evidence>
<evidence type="ECO:0000313" key="4">
    <source>
        <dbReference type="EMBL" id="AEM59304.1"/>
    </source>
</evidence>
<dbReference type="Proteomes" id="UP000005629">
    <property type="component" value="Plasmid pHH400"/>
</dbReference>
<dbReference type="CDD" id="cd03794">
    <property type="entry name" value="GT4_WbuB-like"/>
    <property type="match status" value="1"/>
</dbReference>
<keyword evidence="2" id="KW-0472">Membrane</keyword>